<feature type="non-terminal residue" evidence="1">
    <location>
        <position position="1"/>
    </location>
</feature>
<gene>
    <name evidence="1" type="ORF">S01H1_80910</name>
</gene>
<protein>
    <submittedName>
        <fullName evidence="1">Uncharacterized protein</fullName>
    </submittedName>
</protein>
<comment type="caution">
    <text evidence="1">The sequence shown here is derived from an EMBL/GenBank/DDBJ whole genome shotgun (WGS) entry which is preliminary data.</text>
</comment>
<organism evidence="1">
    <name type="scientific">marine sediment metagenome</name>
    <dbReference type="NCBI Taxonomy" id="412755"/>
    <lineage>
        <taxon>unclassified sequences</taxon>
        <taxon>metagenomes</taxon>
        <taxon>ecological metagenomes</taxon>
    </lineage>
</organism>
<accession>X0Y581</accession>
<reference evidence="1" key="1">
    <citation type="journal article" date="2014" name="Front. Microbiol.">
        <title>High frequency of phylogenetically diverse reductive dehalogenase-homologous genes in deep subseafloor sedimentary metagenomes.</title>
        <authorList>
            <person name="Kawai M."/>
            <person name="Futagami T."/>
            <person name="Toyoda A."/>
            <person name="Takaki Y."/>
            <person name="Nishi S."/>
            <person name="Hori S."/>
            <person name="Arai W."/>
            <person name="Tsubouchi T."/>
            <person name="Morono Y."/>
            <person name="Uchiyama I."/>
            <person name="Ito T."/>
            <person name="Fujiyama A."/>
            <person name="Inagaki F."/>
            <person name="Takami H."/>
        </authorList>
    </citation>
    <scope>NUCLEOTIDE SEQUENCE</scope>
    <source>
        <strain evidence="1">Expedition CK06-06</strain>
    </source>
</reference>
<name>X0Y581_9ZZZZ</name>
<evidence type="ECO:0000313" key="1">
    <source>
        <dbReference type="EMBL" id="GAG50930.1"/>
    </source>
</evidence>
<proteinExistence type="predicted"/>
<feature type="non-terminal residue" evidence="1">
    <location>
        <position position="215"/>
    </location>
</feature>
<dbReference type="EMBL" id="BARS01054689">
    <property type="protein sequence ID" value="GAG50930.1"/>
    <property type="molecule type" value="Genomic_DNA"/>
</dbReference>
<sequence length="215" mass="23436">AACDYYDEKLRGYNSAGDDIPDECQLGDVAAEKCDGINYNSYKILSGADTDCNGNGIPDSCDIAGTSTDCAGAPDGNPNGIPDECEFQDCNNNGIHDWCELTDNDCNNNYIPDECDIEPATVPLGVYIGTQGGGSDIGKIFRWIESSQSWAPHTPAGFGTYPDLDQNGYVLAVMDLEYYKGDLYAAVTFNKHYDLPSAHYKKEAQVWKYDGTSWP</sequence>
<dbReference type="AlphaFoldDB" id="X0Y581"/>